<keyword evidence="1" id="KW-0812">Transmembrane</keyword>
<feature type="transmembrane region" description="Helical" evidence="1">
    <location>
        <begin position="323"/>
        <end position="343"/>
    </location>
</feature>
<proteinExistence type="predicted"/>
<feature type="transmembrane region" description="Helical" evidence="1">
    <location>
        <begin position="83"/>
        <end position="98"/>
    </location>
</feature>
<feature type="transmembrane region" description="Helical" evidence="1">
    <location>
        <begin position="249"/>
        <end position="274"/>
    </location>
</feature>
<feature type="transmembrane region" description="Helical" evidence="1">
    <location>
        <begin position="175"/>
        <end position="199"/>
    </location>
</feature>
<dbReference type="Proteomes" id="UP000233343">
    <property type="component" value="Unassembled WGS sequence"/>
</dbReference>
<reference evidence="3 4" key="1">
    <citation type="journal article" date="2010" name="Int. J. Syst. Evol. Microbiol.">
        <title>Bacillus horneckiae sp. nov., isolated from a spacecraft-assembly clean room.</title>
        <authorList>
            <person name="Vaishampayan P."/>
            <person name="Probst A."/>
            <person name="Krishnamurthi S."/>
            <person name="Ghosh S."/>
            <person name="Osman S."/>
            <person name="McDowall A."/>
            <person name="Ruckmani A."/>
            <person name="Mayilraj S."/>
            <person name="Venkateswaran K."/>
        </authorList>
    </citation>
    <scope>NUCLEOTIDE SEQUENCE [LARGE SCALE GENOMIC DNA]</scope>
    <source>
        <strain evidence="4">1PO1SC</strain>
    </source>
</reference>
<evidence type="ECO:0000313" key="3">
    <source>
        <dbReference type="EMBL" id="PKG29775.1"/>
    </source>
</evidence>
<feature type="domain" description="DUF418" evidence="2">
    <location>
        <begin position="200"/>
        <end position="361"/>
    </location>
</feature>
<keyword evidence="1" id="KW-1133">Transmembrane helix</keyword>
<dbReference type="InterPro" id="IPR007349">
    <property type="entry name" value="DUF418"/>
</dbReference>
<keyword evidence="1" id="KW-0472">Membrane</keyword>
<sequence>MLLLIALAHAPLYLYGSQPGIMSRPESVHFLDNIINSFGELFIDNRARPLFAVIFGYGLVLMFESQLSKGKNIKEAKRTIRKRSYYLILFGMILAVFIGGQDILMAYGVAGLLVGWLLSRDHKVFISATVIVTVLFLTYLPFLWGFILQEIGSYGFGTEFSQNDNYLQSLLEAALYFPIVPIFIHLLFPILPSVLIGIWFGRKHLLTEAQKQDKKLKRIASFGITISILGALPIVLIDEVWVPSLFLTGFIYGIQIITGTAGGIGYAALFGMIGNRLKNPNRITTSLTALGKRSLTFFVLNETLLVLLLSPAAFGLGDRLSNTGVTVIAIIVWGLSVILATILEKHQMKGPLETLMRSLVYNR</sequence>
<gene>
    <name evidence="3" type="ORF">CWS20_07040</name>
</gene>
<dbReference type="InterPro" id="IPR052529">
    <property type="entry name" value="Bact_Transport_Assoc"/>
</dbReference>
<dbReference type="EMBL" id="PISD01000013">
    <property type="protein sequence ID" value="PKG29775.1"/>
    <property type="molecule type" value="Genomic_DNA"/>
</dbReference>
<dbReference type="PANTHER" id="PTHR30590">
    <property type="entry name" value="INNER MEMBRANE PROTEIN"/>
    <property type="match status" value="1"/>
</dbReference>
<feature type="transmembrane region" description="Helical" evidence="1">
    <location>
        <begin position="219"/>
        <end position="237"/>
    </location>
</feature>
<dbReference type="AlphaFoldDB" id="A0A2N0ZJT0"/>
<evidence type="ECO:0000259" key="2">
    <source>
        <dbReference type="Pfam" id="PF04235"/>
    </source>
</evidence>
<comment type="caution">
    <text evidence="3">The sequence shown here is derived from an EMBL/GenBank/DDBJ whole genome shotgun (WGS) entry which is preliminary data.</text>
</comment>
<dbReference type="PANTHER" id="PTHR30590:SF2">
    <property type="entry name" value="INNER MEMBRANE PROTEIN"/>
    <property type="match status" value="1"/>
</dbReference>
<feature type="transmembrane region" description="Helical" evidence="1">
    <location>
        <begin position="104"/>
        <end position="119"/>
    </location>
</feature>
<evidence type="ECO:0000313" key="4">
    <source>
        <dbReference type="Proteomes" id="UP000233343"/>
    </source>
</evidence>
<organism evidence="3 4">
    <name type="scientific">Cytobacillus horneckiae</name>
    <dbReference type="NCBI Taxonomy" id="549687"/>
    <lineage>
        <taxon>Bacteria</taxon>
        <taxon>Bacillati</taxon>
        <taxon>Bacillota</taxon>
        <taxon>Bacilli</taxon>
        <taxon>Bacillales</taxon>
        <taxon>Bacillaceae</taxon>
        <taxon>Cytobacillus</taxon>
    </lineage>
</organism>
<feature type="transmembrane region" description="Helical" evidence="1">
    <location>
        <begin position="47"/>
        <end position="63"/>
    </location>
</feature>
<dbReference type="Pfam" id="PF04235">
    <property type="entry name" value="DUF418"/>
    <property type="match status" value="1"/>
</dbReference>
<feature type="transmembrane region" description="Helical" evidence="1">
    <location>
        <begin position="124"/>
        <end position="147"/>
    </location>
</feature>
<accession>A0A2N0ZJT0</accession>
<keyword evidence="4" id="KW-1185">Reference proteome</keyword>
<feature type="transmembrane region" description="Helical" evidence="1">
    <location>
        <begin position="295"/>
        <end position="317"/>
    </location>
</feature>
<name>A0A2N0ZJT0_9BACI</name>
<evidence type="ECO:0000256" key="1">
    <source>
        <dbReference type="SAM" id="Phobius"/>
    </source>
</evidence>
<protein>
    <submittedName>
        <fullName evidence="3">Glyoxalase</fullName>
    </submittedName>
</protein>